<dbReference type="InterPro" id="IPR009014">
    <property type="entry name" value="Transketo_C/PFOR_II"/>
</dbReference>
<dbReference type="SUPFAM" id="SSF52343">
    <property type="entry name" value="Ferredoxin reductase-like, C-terminal NADP-linked domain"/>
    <property type="match status" value="1"/>
</dbReference>
<dbReference type="Gene3D" id="2.40.30.10">
    <property type="entry name" value="Translation factors"/>
    <property type="match status" value="1"/>
</dbReference>
<dbReference type="InterPro" id="IPR017938">
    <property type="entry name" value="Riboflavin_synthase-like_b-brl"/>
</dbReference>
<evidence type="ECO:0000256" key="6">
    <source>
        <dbReference type="ARBA" id="ARBA00022630"/>
    </source>
</evidence>
<dbReference type="InterPro" id="IPR039261">
    <property type="entry name" value="FNR_nucleotide-bd"/>
</dbReference>
<dbReference type="FunFam" id="3.40.50.80:FF:000011">
    <property type="entry name" value="Sulfite reductase flavoprotein component"/>
    <property type="match status" value="1"/>
</dbReference>
<dbReference type="Pfam" id="PF00175">
    <property type="entry name" value="NAD_binding_1"/>
    <property type="match status" value="1"/>
</dbReference>
<comment type="pathway">
    <text evidence="3">Sulfur metabolism; hydrogen sulfide biosynthesis; hydrogen sulfide from sulfite (NADPH route): step 1/1.</text>
</comment>
<evidence type="ECO:0000313" key="15">
    <source>
        <dbReference type="EMBL" id="ODV71468.1"/>
    </source>
</evidence>
<dbReference type="STRING" id="983966.A0A1E4RW35"/>
<sequence length="1065" mass="117905">MAISIADSIRSESEKLSSASITAPFGFPKDPAAIQGTVYTTAATLNSSAVYSSVQKIFTYQAIGNKDALDASLKLWATLQRKNGKGAVPSVSNLEVRSGAGNAILGYLSNAKKDQVIPLVTTGASLPYFEPTLKSACQEKLLSLQVSALDYDDHSGTLVSNYVTPLNFANDLNYTVFTPLSINEVQHITLLSLAYANLQSSVNLFDGPTYIRESARVDNVVTQDKLSHAYDQLVAAIPAWEALPVSKRPSAALDSLNSVFGTSYKPFEYYGHEQPTNVFVVYGSVESELFTTEIVKISKEHDLKIGVIATRIPLPFDSESFLSVIPQTTQTLTVIGQSLNNSSSLLKSNVNATVFLNGLSSKYKVSEFIYSPTFVWSAIAVEQIVNSFVVIPKKESKGETNGASTVPQGEFIFWSLDNSKYINASSKIAHAFSLDANVNLNFRTKFDNEPAGGIYQAQLSVSTSVPVVGEIDAADLIVVDGKQVLENFNVVKTIKPQGTIIIAQEELPADLNEFIEKLPAQFRRNVAKNENKLVFLDLTAIGELPEAQGRTGLIAIQAVFWKYAAPQLNINAIVRTLWQSAGSEIELLAAVLTSIVEETVFPKGIKEFAVDSKWAELPLEENEVSLPVFVNESSFEANPRFTPEAEVPEISSYVDVAKKLAFSESFNTTNNLRPDLPVRNFVVKVQENRRVTPSDYSRNIFHIEFDISGTGLTYDIGEALGVHSRNNTEEINKFIELYGLDPNALIQVPNKDNSDLVETRTIFQAFTENLDLLGKPAKRFYETLAPFATEEKERKQLETLGSAEGVELLKKFQDVEFYSYTDIFELFPSARPSVEELVSLVPPLKRREYSIASSQKMHPNAVHLLIVVVDWVDARKRKRFGQCSKYLSELAIGTELVVSVKPSVMKLPPLSTQPIVMSGLGTGLAPFKAFVEEKIWQKEQGMEIGEIFLYLGARHRKEEYLYGELWEAYKAAGIITHIGAAFSRDQPEKIYIQDRIRQTLPELKECIVKKNGSFYLCGPVWPVPDVTAALEDIVAEEAKERGVEVDAAKEVEEMKENSRYILEVY</sequence>
<name>A0A1E4RW35_CYBJN</name>
<dbReference type="GeneID" id="30987376"/>
<keyword evidence="5" id="KW-0813">Transport</keyword>
<feature type="domain" description="FAD-binding FR-type" evidence="14">
    <location>
        <begin position="678"/>
        <end position="909"/>
    </location>
</feature>
<dbReference type="PANTHER" id="PTHR19384:SF109">
    <property type="entry name" value="SULFITE REDUCTASE [NADPH] FLAVOPROTEIN COMPONENT"/>
    <property type="match status" value="1"/>
</dbReference>
<keyword evidence="8" id="KW-0274">FAD</keyword>
<dbReference type="InterPro" id="IPR003097">
    <property type="entry name" value="CysJ-like_FAD-binding"/>
</dbReference>
<comment type="function">
    <text evidence="13">This enzyme catalyzes the 6-electron reduction of sulfite to sulfide. This is one of several activities required for the biosynthesis of L-cysteine from sulfate.</text>
</comment>
<dbReference type="GO" id="GO:0050660">
    <property type="term" value="F:flavin adenine dinucleotide binding"/>
    <property type="evidence" value="ECO:0007669"/>
    <property type="project" value="TreeGrafter"/>
</dbReference>
<dbReference type="InterPro" id="IPR001433">
    <property type="entry name" value="OxRdtase_FAD/NAD-bd"/>
</dbReference>
<dbReference type="Pfam" id="PF00667">
    <property type="entry name" value="FAD_binding_1"/>
    <property type="match status" value="1"/>
</dbReference>
<dbReference type="CDD" id="cd06207">
    <property type="entry name" value="CyPoR_like"/>
    <property type="match status" value="1"/>
</dbReference>
<keyword evidence="16" id="KW-1185">Reference proteome</keyword>
<dbReference type="EMBL" id="KV453940">
    <property type="protein sequence ID" value="ODV71468.1"/>
    <property type="molecule type" value="Genomic_DNA"/>
</dbReference>
<evidence type="ECO:0000256" key="12">
    <source>
        <dbReference type="ARBA" id="ARBA00052219"/>
    </source>
</evidence>
<evidence type="ECO:0000256" key="4">
    <source>
        <dbReference type="ARBA" id="ARBA00012604"/>
    </source>
</evidence>
<protein>
    <recommendedName>
        <fullName evidence="4">assimilatory sulfite reductase (NADPH)</fullName>
        <ecNumber evidence="4">1.8.1.2</ecNumber>
    </recommendedName>
</protein>
<dbReference type="PANTHER" id="PTHR19384">
    <property type="entry name" value="NITRIC OXIDE SYNTHASE-RELATED"/>
    <property type="match status" value="1"/>
</dbReference>
<dbReference type="SUPFAM" id="SSF52922">
    <property type="entry name" value="TK C-terminal domain-like"/>
    <property type="match status" value="1"/>
</dbReference>
<keyword evidence="6" id="KW-0285">Flavoprotein</keyword>
<evidence type="ECO:0000256" key="11">
    <source>
        <dbReference type="ARBA" id="ARBA00023002"/>
    </source>
</evidence>
<dbReference type="PRINTS" id="PR00371">
    <property type="entry name" value="FPNCR"/>
</dbReference>
<evidence type="ECO:0000256" key="2">
    <source>
        <dbReference type="ARBA" id="ARBA00001974"/>
    </source>
</evidence>
<evidence type="ECO:0000256" key="5">
    <source>
        <dbReference type="ARBA" id="ARBA00022448"/>
    </source>
</evidence>
<comment type="cofactor">
    <cofactor evidence="1">
        <name>FMN</name>
        <dbReference type="ChEBI" id="CHEBI:58210"/>
    </cofactor>
</comment>
<dbReference type="Gene3D" id="1.20.990.10">
    <property type="entry name" value="NADPH-cytochrome p450 Reductase, Chain A, domain 3"/>
    <property type="match status" value="1"/>
</dbReference>
<proteinExistence type="predicted"/>
<evidence type="ECO:0000256" key="8">
    <source>
        <dbReference type="ARBA" id="ARBA00022827"/>
    </source>
</evidence>
<dbReference type="SUPFAM" id="SSF53323">
    <property type="entry name" value="Pyruvate-ferredoxin oxidoreductase, PFOR, domain III"/>
    <property type="match status" value="1"/>
</dbReference>
<evidence type="ECO:0000256" key="9">
    <source>
        <dbReference type="ARBA" id="ARBA00022857"/>
    </source>
</evidence>
<evidence type="ECO:0000256" key="10">
    <source>
        <dbReference type="ARBA" id="ARBA00022982"/>
    </source>
</evidence>
<reference evidence="15 16" key="1">
    <citation type="journal article" date="2016" name="Proc. Natl. Acad. Sci. U.S.A.">
        <title>Comparative genomics of biotechnologically important yeasts.</title>
        <authorList>
            <person name="Riley R."/>
            <person name="Haridas S."/>
            <person name="Wolfe K.H."/>
            <person name="Lopes M.R."/>
            <person name="Hittinger C.T."/>
            <person name="Goeker M."/>
            <person name="Salamov A.A."/>
            <person name="Wisecaver J.H."/>
            <person name="Long T.M."/>
            <person name="Calvey C.H."/>
            <person name="Aerts A.L."/>
            <person name="Barry K.W."/>
            <person name="Choi C."/>
            <person name="Clum A."/>
            <person name="Coughlan A.Y."/>
            <person name="Deshpande S."/>
            <person name="Douglass A.P."/>
            <person name="Hanson S.J."/>
            <person name="Klenk H.-P."/>
            <person name="LaButti K.M."/>
            <person name="Lapidus A."/>
            <person name="Lindquist E.A."/>
            <person name="Lipzen A.M."/>
            <person name="Meier-Kolthoff J.P."/>
            <person name="Ohm R.A."/>
            <person name="Otillar R.P."/>
            <person name="Pangilinan J.L."/>
            <person name="Peng Y."/>
            <person name="Rokas A."/>
            <person name="Rosa C.A."/>
            <person name="Scheuner C."/>
            <person name="Sibirny A.A."/>
            <person name="Slot J.C."/>
            <person name="Stielow J.B."/>
            <person name="Sun H."/>
            <person name="Kurtzman C.P."/>
            <person name="Blackwell M."/>
            <person name="Grigoriev I.V."/>
            <person name="Jeffries T.W."/>
        </authorList>
    </citation>
    <scope>NUCLEOTIDE SEQUENCE [LARGE SCALE GENOMIC DNA]</scope>
    <source>
        <strain evidence="16">ATCC 18201 / CBS 1600 / BCRC 20928 / JCM 3617 / NBRC 0987 / NRRL Y-1542</strain>
    </source>
</reference>
<gene>
    <name evidence="15" type="ORF">CYBJADRAFT_131322</name>
</gene>
<keyword evidence="11" id="KW-0560">Oxidoreductase</keyword>
<dbReference type="FunFam" id="1.20.990.10:FF:000010">
    <property type="entry name" value="Sulfite reductase [NADPH] flavoprotein component"/>
    <property type="match status" value="1"/>
</dbReference>
<organism evidence="15 16">
    <name type="scientific">Cyberlindnera jadinii (strain ATCC 18201 / CBS 1600 / BCRC 20928 / JCM 3617 / NBRC 0987 / NRRL Y-1542)</name>
    <name type="common">Torula yeast</name>
    <name type="synonym">Candida utilis</name>
    <dbReference type="NCBI Taxonomy" id="983966"/>
    <lineage>
        <taxon>Eukaryota</taxon>
        <taxon>Fungi</taxon>
        <taxon>Dikarya</taxon>
        <taxon>Ascomycota</taxon>
        <taxon>Saccharomycotina</taxon>
        <taxon>Saccharomycetes</taxon>
        <taxon>Phaffomycetales</taxon>
        <taxon>Phaffomycetaceae</taxon>
        <taxon>Cyberlindnera</taxon>
    </lineage>
</organism>
<dbReference type="InterPro" id="IPR001709">
    <property type="entry name" value="Flavoprot_Pyr_Nucl_cyt_Rdtase"/>
</dbReference>
<evidence type="ECO:0000256" key="13">
    <source>
        <dbReference type="ARBA" id="ARBA00059320"/>
    </source>
</evidence>
<dbReference type="EC" id="1.8.1.2" evidence="4"/>
<dbReference type="OrthoDB" id="1856718at2759"/>
<dbReference type="GO" id="GO:0004783">
    <property type="term" value="F:sulfite reductase (NADPH) activity"/>
    <property type="evidence" value="ECO:0007669"/>
    <property type="project" value="UniProtKB-EC"/>
</dbReference>
<keyword evidence="10" id="KW-0249">Electron transport</keyword>
<dbReference type="InterPro" id="IPR002869">
    <property type="entry name" value="Pyrv_flavodox_OxRed_cen"/>
</dbReference>
<evidence type="ECO:0000256" key="7">
    <source>
        <dbReference type="ARBA" id="ARBA00022643"/>
    </source>
</evidence>
<dbReference type="RefSeq" id="XP_020068507.1">
    <property type="nucleotide sequence ID" value="XM_020212980.1"/>
</dbReference>
<keyword evidence="7" id="KW-0288">FMN</keyword>
<dbReference type="Gene3D" id="3.40.50.80">
    <property type="entry name" value="Nucleotide-binding domain of ferredoxin-NADP reductase (FNR) module"/>
    <property type="match status" value="1"/>
</dbReference>
<comment type="catalytic activity">
    <reaction evidence="12">
        <text>hydrogen sulfide + 3 NADP(+) + 3 H2O = sulfite + 3 NADPH + 4 H(+)</text>
        <dbReference type="Rhea" id="RHEA:13801"/>
        <dbReference type="ChEBI" id="CHEBI:15377"/>
        <dbReference type="ChEBI" id="CHEBI:15378"/>
        <dbReference type="ChEBI" id="CHEBI:17359"/>
        <dbReference type="ChEBI" id="CHEBI:29919"/>
        <dbReference type="ChEBI" id="CHEBI:57783"/>
        <dbReference type="ChEBI" id="CHEBI:58349"/>
        <dbReference type="EC" id="1.8.1.2"/>
    </reaction>
</comment>
<dbReference type="Gene3D" id="3.40.920.10">
    <property type="entry name" value="Pyruvate-ferredoxin oxidoreductase, PFOR, domain III"/>
    <property type="match status" value="1"/>
</dbReference>
<evidence type="ECO:0000256" key="1">
    <source>
        <dbReference type="ARBA" id="ARBA00001917"/>
    </source>
</evidence>
<dbReference type="AlphaFoldDB" id="A0A1E4RW35"/>
<evidence type="ECO:0000313" key="16">
    <source>
        <dbReference type="Proteomes" id="UP000094389"/>
    </source>
</evidence>
<dbReference type="PROSITE" id="PS51384">
    <property type="entry name" value="FAD_FR"/>
    <property type="match status" value="1"/>
</dbReference>
<keyword evidence="9" id="KW-0521">NADP</keyword>
<accession>A0A1E4RW35</accession>
<dbReference type="InterPro" id="IPR023173">
    <property type="entry name" value="NADPH_Cyt_P450_Rdtase_alpha"/>
</dbReference>
<dbReference type="Gene3D" id="3.40.50.920">
    <property type="match status" value="1"/>
</dbReference>
<dbReference type="OMA" id="MIVAVNW"/>
<dbReference type="Proteomes" id="UP000094389">
    <property type="component" value="Unassembled WGS sequence"/>
</dbReference>
<evidence type="ECO:0000256" key="3">
    <source>
        <dbReference type="ARBA" id="ARBA00004774"/>
    </source>
</evidence>
<dbReference type="GO" id="GO:0005829">
    <property type="term" value="C:cytosol"/>
    <property type="evidence" value="ECO:0007669"/>
    <property type="project" value="TreeGrafter"/>
</dbReference>
<dbReference type="Gene3D" id="3.40.50.970">
    <property type="match status" value="1"/>
</dbReference>
<dbReference type="InterPro" id="IPR017927">
    <property type="entry name" value="FAD-bd_FR_type"/>
</dbReference>
<dbReference type="GO" id="GO:0010181">
    <property type="term" value="F:FMN binding"/>
    <property type="evidence" value="ECO:0007669"/>
    <property type="project" value="TreeGrafter"/>
</dbReference>
<dbReference type="SUPFAM" id="SSF63380">
    <property type="entry name" value="Riboflavin synthase domain-like"/>
    <property type="match status" value="1"/>
</dbReference>
<comment type="cofactor">
    <cofactor evidence="2">
        <name>FAD</name>
        <dbReference type="ChEBI" id="CHEBI:57692"/>
    </cofactor>
</comment>
<evidence type="ECO:0000259" key="14">
    <source>
        <dbReference type="PROSITE" id="PS51384"/>
    </source>
</evidence>